<dbReference type="GO" id="GO:0071281">
    <property type="term" value="P:cellular response to iron ion"/>
    <property type="evidence" value="ECO:0007669"/>
    <property type="project" value="TreeGrafter"/>
</dbReference>
<feature type="domain" description="Fe/B12 periplasmic-binding" evidence="1">
    <location>
        <begin position="47"/>
        <end position="313"/>
    </location>
</feature>
<dbReference type="InterPro" id="IPR050902">
    <property type="entry name" value="ABC_Transporter_SBP"/>
</dbReference>
<reference evidence="2" key="1">
    <citation type="submission" date="2024-02" db="EMBL/GenBank/DDBJ databases">
        <authorList>
            <consortium name="Clinical and Environmental Microbiology Branch: Whole genome sequencing antimicrobial resistance pathogens in the healthcare setting"/>
        </authorList>
    </citation>
    <scope>NUCLEOTIDE SEQUENCE</scope>
    <source>
        <strain evidence="2">2020GO-00142</strain>
    </source>
</reference>
<protein>
    <submittedName>
        <fullName evidence="2">ABC transporter substrate-binding protein</fullName>
    </submittedName>
</protein>
<dbReference type="AlphaFoldDB" id="A0AAI9HYS3"/>
<dbReference type="Gene3D" id="1.20.58.2180">
    <property type="match status" value="1"/>
</dbReference>
<dbReference type="PANTHER" id="PTHR30535:SF34">
    <property type="entry name" value="MOLYBDATE-BINDING PROTEIN MOLA"/>
    <property type="match status" value="1"/>
</dbReference>
<gene>
    <name evidence="2" type="ORF">JRA39_001260</name>
</gene>
<evidence type="ECO:0000313" key="2">
    <source>
        <dbReference type="EMBL" id="EMP9432243.1"/>
    </source>
</evidence>
<dbReference type="Gene3D" id="3.40.50.1980">
    <property type="entry name" value="Nitrogenase molybdenum iron protein domain"/>
    <property type="match status" value="2"/>
</dbReference>
<dbReference type="InterPro" id="IPR002491">
    <property type="entry name" value="ABC_transptr_periplasmic_BD"/>
</dbReference>
<comment type="caution">
    <text evidence="2">The sequence shown here is derived from an EMBL/GenBank/DDBJ whole genome shotgun (WGS) entry which is preliminary data.</text>
</comment>
<dbReference type="PANTHER" id="PTHR30535">
    <property type="entry name" value="VITAMIN B12-BINDING PROTEIN"/>
    <property type="match status" value="1"/>
</dbReference>
<dbReference type="Pfam" id="PF01497">
    <property type="entry name" value="Peripla_BP_2"/>
    <property type="match status" value="1"/>
</dbReference>
<sequence length="345" mass="38711">MGINRRQFIKSCAAFMALYYFPAYGKRNNHVEQALFGVIPQPSKIQRVISAGPPSDLLLFALAPEKMVGFSSINLQKGHSHLFAKQWRNLPIYGRLAGRGSTLSLEKLIDYNPELIIDTGNIDDTYRSQAEKIAKQTGIPYLLIAGGLHDSPQQLRQLGELLEVQQSAKQLSEVAQHYLQDAKTFAEKHHANAPSFYLARGAKGLQTGTKGSIHTEAIEILGLRNVVDIPNFKGLTEVSMEQLYDWNPDIIITQYPEAAEFIRHSTLWKGLHAVSSEHLLTFGGLPFGWIDGPPGINRLLGMRRLQSHFDQHVESIIGDDIKQFFHLFYHSPLTDAQIDKLLEMS</sequence>
<dbReference type="SUPFAM" id="SSF53807">
    <property type="entry name" value="Helical backbone' metal receptor"/>
    <property type="match status" value="1"/>
</dbReference>
<dbReference type="EMBL" id="AAZDVE040000006">
    <property type="protein sequence ID" value="EMP9432243.1"/>
    <property type="molecule type" value="Genomic_DNA"/>
</dbReference>
<dbReference type="PROSITE" id="PS50983">
    <property type="entry name" value="FE_B12_PBP"/>
    <property type="match status" value="1"/>
</dbReference>
<accession>A0AAI9HYS3</accession>
<organism evidence="2">
    <name type="scientific">Providencia stuartii</name>
    <dbReference type="NCBI Taxonomy" id="588"/>
    <lineage>
        <taxon>Bacteria</taxon>
        <taxon>Pseudomonadati</taxon>
        <taxon>Pseudomonadota</taxon>
        <taxon>Gammaproteobacteria</taxon>
        <taxon>Enterobacterales</taxon>
        <taxon>Morganellaceae</taxon>
        <taxon>Providencia</taxon>
    </lineage>
</organism>
<evidence type="ECO:0000259" key="1">
    <source>
        <dbReference type="PROSITE" id="PS50983"/>
    </source>
</evidence>
<proteinExistence type="predicted"/>
<name>A0AAI9HYS3_PROST</name>